<accession>I0HFF1</accession>
<keyword evidence="3" id="KW-1185">Reference proteome</keyword>
<evidence type="ECO:0000313" key="3">
    <source>
        <dbReference type="Proteomes" id="UP000007882"/>
    </source>
</evidence>
<dbReference type="SUPFAM" id="SSF52540">
    <property type="entry name" value="P-loop containing nucleoside triphosphate hydrolases"/>
    <property type="match status" value="2"/>
</dbReference>
<dbReference type="Gene3D" id="3.40.50.300">
    <property type="entry name" value="P-loop containing nucleotide triphosphate hydrolases"/>
    <property type="match status" value="2"/>
</dbReference>
<gene>
    <name evidence="2" type="ordered locus">AMIS_65180</name>
</gene>
<dbReference type="InterPro" id="IPR027417">
    <property type="entry name" value="P-loop_NTPase"/>
</dbReference>
<dbReference type="PATRIC" id="fig|512565.3.peg.6520"/>
<dbReference type="AlphaFoldDB" id="I0HFF1"/>
<feature type="domain" description="G" evidence="1">
    <location>
        <begin position="83"/>
        <end position="195"/>
    </location>
</feature>
<dbReference type="GO" id="GO:0030488">
    <property type="term" value="P:tRNA methylation"/>
    <property type="evidence" value="ECO:0007669"/>
    <property type="project" value="TreeGrafter"/>
</dbReference>
<protein>
    <recommendedName>
        <fullName evidence="1">G domain-containing protein</fullName>
    </recommendedName>
</protein>
<dbReference type="eggNOG" id="COG1160">
    <property type="taxonomic scope" value="Bacteria"/>
</dbReference>
<evidence type="ECO:0000313" key="2">
    <source>
        <dbReference type="EMBL" id="BAL91738.1"/>
    </source>
</evidence>
<dbReference type="EMBL" id="AP012319">
    <property type="protein sequence ID" value="BAL91738.1"/>
    <property type="molecule type" value="Genomic_DNA"/>
</dbReference>
<dbReference type="eggNOG" id="COG0699">
    <property type="taxonomic scope" value="Bacteria"/>
</dbReference>
<sequence>MRLTTEGLSLEEAVRAAVEQGHEELTRLDDLTGKLTEAFADGRPGTEAGPDPVNRLDGFTHWFPGSLRAHLDRERESLGAFNIVFFGRSGVGKSTLLSAFGRLDGGHVSRWAASDWTTDVNFIDWRDCRLYDVPGINGWGRTESRESLEAKARKAVAIADIVLLCFDTQNQQALEFEKIAAWIRDHGKPVVAVLNVRNDHWRHPALVPERARRNLSEQVRQHADNIRTQLAQIGLPGTPVVAIQSRRALIARAAEPFRGLSPAGFRTERERFGTDYLERWSNFGTLERLIVTAIAEGAADLRLAAVREDIRSRCRRAIGELTALAAEVEQQARACETEIESFFAVLGYPDEAERAAWLYDPVLGTELVGVSEHARGVPYTSPALGALERYARHLAASHLAKCHRQAKTSVDELINRASADRIVIDEAKFTETAYNQEEISAALGAVWADCEAFLRRQLGVEVDLAPLDGETAQQHAARIRGSEGSGVAGEVVRGTGIALGAGALAVPVAALAIFSNPIGWVVGLTAAGVGIAGQIQQHFGKRMTDKKVEEGRRAVAQAIADCHDAVDRTFTGYEDTLVRDSRTAAWMLLGSTVGDTLRAAIKLRAAHDRAERLIDSVRACAEAIDPAPAVTGVLVRAQHRIGETPTEVARVLLGEDWLSSGVEVRAAPIDPDATKMYAERAEQDRGRLARAVVAAFTTPPAAGIEAWRADLETAARSDSALFDVVRTMWRVAAQRPAFAVLGDYNSGKSSLLRRIVVDSGGPGRAVFDIRAVPATTAATRYPMGRFDLVDTPGLQSGNDAHDTAAGEAVVEAALVFVVVHINVLVGDTSLVRQLVAAKGERTVFLVNRCDELGVDPLTVPTDYVNLQDRKRAELRAAFAAGGVDVGADRVHCLSGDPFGLAGDEPEATAADFDEHRLWDGVAALTGVLADLSDEQLSAAAAAAAFDAAVTGLRRHQRELQRTRAEEVDELSRSEPVIAALQAAMKDAVVLDNSLREDARRVVNRHVVATKSAVARLDHKAGRTLTELVESWWKAPAVEADLQRFLDDAGVKLDEWRSDHVSAIGREMTAARLSVSPELATEFEGPAEAWHDGVAAGAGKVTGAAATLTKALANRDAVYTIGKFFDVKFKPWGAVNGSLKVAKAGYVLGAVGIVMDTAAMANDSRKAGEHQRRQESALRDIDEAAAGLVGQILSQGPAGHLEEWTAQLATMLDEQLDRATAAKDRIDATTVQAETVATLIAAADDLTGTQGGNE</sequence>
<dbReference type="STRING" id="512565.AMIS_65180"/>
<dbReference type="GO" id="GO:0002098">
    <property type="term" value="P:tRNA wobble uridine modification"/>
    <property type="evidence" value="ECO:0007669"/>
    <property type="project" value="TreeGrafter"/>
</dbReference>
<dbReference type="KEGG" id="ams:AMIS_65180"/>
<dbReference type="InterPro" id="IPR006073">
    <property type="entry name" value="GTP-bd"/>
</dbReference>
<feature type="domain" description="G" evidence="1">
    <location>
        <begin position="739"/>
        <end position="846"/>
    </location>
</feature>
<dbReference type="PANTHER" id="PTHR42714">
    <property type="entry name" value="TRNA MODIFICATION GTPASE GTPBP3"/>
    <property type="match status" value="1"/>
</dbReference>
<dbReference type="GO" id="GO:0005525">
    <property type="term" value="F:GTP binding"/>
    <property type="evidence" value="ECO:0007669"/>
    <property type="project" value="InterPro"/>
</dbReference>
<dbReference type="CDD" id="cd00882">
    <property type="entry name" value="Ras_like_GTPase"/>
    <property type="match status" value="1"/>
</dbReference>
<dbReference type="Pfam" id="PF01926">
    <property type="entry name" value="MMR_HSR1"/>
    <property type="match status" value="2"/>
</dbReference>
<proteinExistence type="predicted"/>
<dbReference type="GO" id="GO:0005737">
    <property type="term" value="C:cytoplasm"/>
    <property type="evidence" value="ECO:0007669"/>
    <property type="project" value="TreeGrafter"/>
</dbReference>
<dbReference type="HOGENOM" id="CLU_265901_0_0_11"/>
<dbReference type="PANTHER" id="PTHR42714:SF2">
    <property type="entry name" value="TRNA MODIFICATION GTPASE GTPBP3, MITOCHONDRIAL"/>
    <property type="match status" value="1"/>
</dbReference>
<name>I0HFF1_ACTM4</name>
<evidence type="ECO:0000259" key="1">
    <source>
        <dbReference type="Pfam" id="PF01926"/>
    </source>
</evidence>
<reference evidence="2 3" key="1">
    <citation type="submission" date="2012-02" db="EMBL/GenBank/DDBJ databases">
        <title>Complete genome sequence of Actinoplanes missouriensis 431 (= NBRC 102363).</title>
        <authorList>
            <person name="Ohnishi Y."/>
            <person name="Ishikawa J."/>
            <person name="Sekine M."/>
            <person name="Hosoyama A."/>
            <person name="Harada T."/>
            <person name="Narita H."/>
            <person name="Hata T."/>
            <person name="Konno Y."/>
            <person name="Tutikane K."/>
            <person name="Fujita N."/>
            <person name="Horinouchi S."/>
            <person name="Hayakawa M."/>
        </authorList>
    </citation>
    <scope>NUCLEOTIDE SEQUENCE [LARGE SCALE GENOMIC DNA]</scope>
    <source>
        <strain evidence="3">ATCC 14538 / DSM 43046 / CBS 188.64 / JCM 3121 / NBRC 102363 / NCIMB 12654 / NRRL B-3342 / UNCC 431</strain>
    </source>
</reference>
<organism evidence="2 3">
    <name type="scientific">Actinoplanes missouriensis (strain ATCC 14538 / DSM 43046 / CBS 188.64 / JCM 3121 / NBRC 102363 / NCIMB 12654 / NRRL B-3342 / UNCC 431)</name>
    <dbReference type="NCBI Taxonomy" id="512565"/>
    <lineage>
        <taxon>Bacteria</taxon>
        <taxon>Bacillati</taxon>
        <taxon>Actinomycetota</taxon>
        <taxon>Actinomycetes</taxon>
        <taxon>Micromonosporales</taxon>
        <taxon>Micromonosporaceae</taxon>
        <taxon>Actinoplanes</taxon>
    </lineage>
</organism>
<dbReference type="Proteomes" id="UP000007882">
    <property type="component" value="Chromosome"/>
</dbReference>